<reference evidence="1 2" key="1">
    <citation type="submission" date="2019-10" db="EMBL/GenBank/DDBJ databases">
        <title>Whole genome shotgun sequence of Acrocarpospora macrocephala NBRC 16266.</title>
        <authorList>
            <person name="Ichikawa N."/>
            <person name="Kimura A."/>
            <person name="Kitahashi Y."/>
            <person name="Komaki H."/>
            <person name="Oguchi A."/>
        </authorList>
    </citation>
    <scope>NUCLEOTIDE SEQUENCE [LARGE SCALE GENOMIC DNA]</scope>
    <source>
        <strain evidence="1 2">NBRC 16266</strain>
    </source>
</reference>
<evidence type="ECO:0000313" key="2">
    <source>
        <dbReference type="Proteomes" id="UP000331127"/>
    </source>
</evidence>
<sequence>MTDFTPVPLILDSTVLHELARGEIGTISLIQGYDADGQPMVVSALAITRALVDTHTEEAADAMHGLTSLEYVTVAPLRDTEQAELLAEVVATTGLEAYEAHTAAIADISFCPILTMDATRWVDASTHLDEPLHIIEIRDPEG</sequence>
<comment type="caution">
    <text evidence="1">The sequence shown here is derived from an EMBL/GenBank/DDBJ whole genome shotgun (WGS) entry which is preliminary data.</text>
</comment>
<dbReference type="AlphaFoldDB" id="A0A5M3WN89"/>
<evidence type="ECO:0000313" key="1">
    <source>
        <dbReference type="EMBL" id="GES10755.1"/>
    </source>
</evidence>
<dbReference type="Proteomes" id="UP000331127">
    <property type="component" value="Unassembled WGS sequence"/>
</dbReference>
<dbReference type="OrthoDB" id="3535795at2"/>
<dbReference type="EMBL" id="BLAE01000024">
    <property type="protein sequence ID" value="GES10755.1"/>
    <property type="molecule type" value="Genomic_DNA"/>
</dbReference>
<protein>
    <recommendedName>
        <fullName evidence="3">PIN domain-containing protein</fullName>
    </recommendedName>
</protein>
<proteinExistence type="predicted"/>
<accession>A0A5M3WN89</accession>
<gene>
    <name evidence="1" type="ORF">Amac_043520</name>
</gene>
<dbReference type="RefSeq" id="WP_155356172.1">
    <property type="nucleotide sequence ID" value="NZ_BAAAHL010000014.1"/>
</dbReference>
<evidence type="ECO:0008006" key="3">
    <source>
        <dbReference type="Google" id="ProtNLM"/>
    </source>
</evidence>
<keyword evidence="2" id="KW-1185">Reference proteome</keyword>
<name>A0A5M3WN89_9ACTN</name>
<organism evidence="1 2">
    <name type="scientific">Acrocarpospora macrocephala</name>
    <dbReference type="NCBI Taxonomy" id="150177"/>
    <lineage>
        <taxon>Bacteria</taxon>
        <taxon>Bacillati</taxon>
        <taxon>Actinomycetota</taxon>
        <taxon>Actinomycetes</taxon>
        <taxon>Streptosporangiales</taxon>
        <taxon>Streptosporangiaceae</taxon>
        <taxon>Acrocarpospora</taxon>
    </lineage>
</organism>